<comment type="caution">
    <text evidence="1">The sequence shown here is derived from an EMBL/GenBank/DDBJ whole genome shotgun (WGS) entry which is preliminary data.</text>
</comment>
<sequence>MGIETASRYESGEDAVRIMKLKNFIQVGLMHYYGIEHNENEKAAKWIDDFSSKFNNIFQRRIETEKDFLDRCDKESLVVIEEIAGELGSAK</sequence>
<protein>
    <submittedName>
        <fullName evidence="1">Uncharacterized protein</fullName>
    </submittedName>
</protein>
<accession>A0A2H0K7C8</accession>
<evidence type="ECO:0000313" key="1">
    <source>
        <dbReference type="EMBL" id="PIQ67147.1"/>
    </source>
</evidence>
<evidence type="ECO:0000313" key="2">
    <source>
        <dbReference type="Proteomes" id="UP000229834"/>
    </source>
</evidence>
<name>A0A2H0K7C8_9BACT</name>
<organism evidence="1 2">
    <name type="scientific">Candidatus Zambryskibacteria bacterium CG11_big_fil_rev_8_21_14_0_20_40_24</name>
    <dbReference type="NCBI Taxonomy" id="1975116"/>
    <lineage>
        <taxon>Bacteria</taxon>
        <taxon>Candidatus Zambryskiibacteriota</taxon>
    </lineage>
</organism>
<dbReference type="Proteomes" id="UP000229834">
    <property type="component" value="Unassembled WGS sequence"/>
</dbReference>
<reference evidence="1 2" key="1">
    <citation type="submission" date="2017-09" db="EMBL/GenBank/DDBJ databases">
        <title>Depth-based differentiation of microbial function through sediment-hosted aquifers and enrichment of novel symbionts in the deep terrestrial subsurface.</title>
        <authorList>
            <person name="Probst A.J."/>
            <person name="Ladd B."/>
            <person name="Jarett J.K."/>
            <person name="Geller-Mcgrath D.E."/>
            <person name="Sieber C.M."/>
            <person name="Emerson J.B."/>
            <person name="Anantharaman K."/>
            <person name="Thomas B.C."/>
            <person name="Malmstrom R."/>
            <person name="Stieglmeier M."/>
            <person name="Klingl A."/>
            <person name="Woyke T."/>
            <person name="Ryan C.M."/>
            <person name="Banfield J.F."/>
        </authorList>
    </citation>
    <scope>NUCLEOTIDE SEQUENCE [LARGE SCALE GENOMIC DNA]</scope>
    <source>
        <strain evidence="1">CG11_big_fil_rev_8_21_14_0_20_40_24</strain>
    </source>
</reference>
<dbReference type="EMBL" id="PCVC01000008">
    <property type="protein sequence ID" value="PIQ67147.1"/>
    <property type="molecule type" value="Genomic_DNA"/>
</dbReference>
<proteinExistence type="predicted"/>
<gene>
    <name evidence="1" type="ORF">COV95_00235</name>
</gene>
<dbReference type="AlphaFoldDB" id="A0A2H0K7C8"/>